<dbReference type="InterPro" id="IPR029071">
    <property type="entry name" value="Ubiquitin-like_domsf"/>
</dbReference>
<keyword evidence="4" id="KW-1185">Reference proteome</keyword>
<organism evidence="3 4">
    <name type="scientific">Trichomonas vaginalis (strain ATCC PRA-98 / G3)</name>
    <dbReference type="NCBI Taxonomy" id="412133"/>
    <lineage>
        <taxon>Eukaryota</taxon>
        <taxon>Metamonada</taxon>
        <taxon>Parabasalia</taxon>
        <taxon>Trichomonadida</taxon>
        <taxon>Trichomonadidae</taxon>
        <taxon>Trichomonas</taxon>
    </lineage>
</organism>
<dbReference type="InterPro" id="IPR025390">
    <property type="entry name" value="Dsc3_C"/>
</dbReference>
<dbReference type="Proteomes" id="UP000001542">
    <property type="component" value="Unassembled WGS sequence"/>
</dbReference>
<reference evidence="3" key="2">
    <citation type="journal article" date="2007" name="Science">
        <title>Draft genome sequence of the sexually transmitted pathogen Trichomonas vaginalis.</title>
        <authorList>
            <person name="Carlton J.M."/>
            <person name="Hirt R.P."/>
            <person name="Silva J.C."/>
            <person name="Delcher A.L."/>
            <person name="Schatz M."/>
            <person name="Zhao Q."/>
            <person name="Wortman J.R."/>
            <person name="Bidwell S.L."/>
            <person name="Alsmark U.C.M."/>
            <person name="Besteiro S."/>
            <person name="Sicheritz-Ponten T."/>
            <person name="Noel C.J."/>
            <person name="Dacks J.B."/>
            <person name="Foster P.G."/>
            <person name="Simillion C."/>
            <person name="Van de Peer Y."/>
            <person name="Miranda-Saavedra D."/>
            <person name="Barton G.J."/>
            <person name="Westrop G.D."/>
            <person name="Mueller S."/>
            <person name="Dessi D."/>
            <person name="Fiori P.L."/>
            <person name="Ren Q."/>
            <person name="Paulsen I."/>
            <person name="Zhang H."/>
            <person name="Bastida-Corcuera F.D."/>
            <person name="Simoes-Barbosa A."/>
            <person name="Brown M.T."/>
            <person name="Hayes R.D."/>
            <person name="Mukherjee M."/>
            <person name="Okumura C.Y."/>
            <person name="Schneider R."/>
            <person name="Smith A.J."/>
            <person name="Vanacova S."/>
            <person name="Villalvazo M."/>
            <person name="Haas B.J."/>
            <person name="Pertea M."/>
            <person name="Feldblyum T.V."/>
            <person name="Utterback T.R."/>
            <person name="Shu C.L."/>
            <person name="Osoegawa K."/>
            <person name="de Jong P.J."/>
            <person name="Hrdy I."/>
            <person name="Horvathova L."/>
            <person name="Zubacova Z."/>
            <person name="Dolezal P."/>
            <person name="Malik S.B."/>
            <person name="Logsdon J.M. Jr."/>
            <person name="Henze K."/>
            <person name="Gupta A."/>
            <person name="Wang C.C."/>
            <person name="Dunne R.L."/>
            <person name="Upcroft J.A."/>
            <person name="Upcroft P."/>
            <person name="White O."/>
            <person name="Salzberg S.L."/>
            <person name="Tang P."/>
            <person name="Chiu C.-H."/>
            <person name="Lee Y.-S."/>
            <person name="Embley T.M."/>
            <person name="Coombs G.H."/>
            <person name="Mottram J.C."/>
            <person name="Tachezy J."/>
            <person name="Fraser-Liggett C.M."/>
            <person name="Johnson P.J."/>
        </authorList>
    </citation>
    <scope>NUCLEOTIDE SEQUENCE [LARGE SCALE GENOMIC DNA]</scope>
    <source>
        <strain evidence="3">G3</strain>
    </source>
</reference>
<evidence type="ECO:0000256" key="1">
    <source>
        <dbReference type="SAM" id="Phobius"/>
    </source>
</evidence>
<keyword evidence="1" id="KW-1133">Transmembrane helix</keyword>
<sequence length="252" mass="29145">MENEETPLISNVDPHDMDICVTAVFPDGTKKVYNFDNNDTVDHMMKLIKNDPSIQIPSGRNLCIMYQAKMLKDSQKFAEISDLPAFSVIIMFRMNQADIHLDSSNNTTELRGFDRLTRMNYTQEQIEEIRQHFHEMRGGLDDADEQKYEAEEEWLPVIFNCDNPLDAFETLDAQRPRRRRHHTHEQRVETVDQVSPSAISTFIFAVAIGIIFGPLSLICFFFSFQDLPGFIGIISGALIHFLLFALHDFKYF</sequence>
<dbReference type="PANTHER" id="PTHR28049:SF1">
    <property type="entry name" value="DSC E3 UBIQUITIN LIGASE COMPLEX SUBUNIT 3"/>
    <property type="match status" value="1"/>
</dbReference>
<dbReference type="EMBL" id="DS114817">
    <property type="protein sequence ID" value="EAX85836.1"/>
    <property type="molecule type" value="Genomic_DNA"/>
</dbReference>
<feature type="domain" description="DSC E3 ubiquitin ligase complex subunit 3 C-terminal" evidence="2">
    <location>
        <begin position="111"/>
        <end position="218"/>
    </location>
</feature>
<feature type="transmembrane region" description="Helical" evidence="1">
    <location>
        <begin position="230"/>
        <end position="249"/>
    </location>
</feature>
<evidence type="ECO:0000313" key="4">
    <source>
        <dbReference type="Proteomes" id="UP000001542"/>
    </source>
</evidence>
<protein>
    <recommendedName>
        <fullName evidence="2">DSC E3 ubiquitin ligase complex subunit 3 C-terminal domain-containing protein</fullName>
    </recommendedName>
</protein>
<dbReference type="VEuPathDB" id="TrichDB:TVAG_132450"/>
<dbReference type="KEGG" id="tva:4743479"/>
<dbReference type="AlphaFoldDB" id="A2GAH9"/>
<dbReference type="PANTHER" id="PTHR28049">
    <property type="entry name" value="TRANSMEMBRANE PROTEIN YOR223W"/>
    <property type="match status" value="1"/>
</dbReference>
<dbReference type="SUPFAM" id="SSF54236">
    <property type="entry name" value="Ubiquitin-like"/>
    <property type="match status" value="1"/>
</dbReference>
<reference evidence="3" key="1">
    <citation type="submission" date="2006-10" db="EMBL/GenBank/DDBJ databases">
        <authorList>
            <person name="Amadeo P."/>
            <person name="Zhao Q."/>
            <person name="Wortman J."/>
            <person name="Fraser-Liggett C."/>
            <person name="Carlton J."/>
        </authorList>
    </citation>
    <scope>NUCLEOTIDE SEQUENCE</scope>
    <source>
        <strain evidence="3">G3</strain>
    </source>
</reference>
<dbReference type="VEuPathDB" id="TrichDB:TVAGG3_0891020"/>
<evidence type="ECO:0000313" key="3">
    <source>
        <dbReference type="EMBL" id="EAX85836.1"/>
    </source>
</evidence>
<feature type="transmembrane region" description="Helical" evidence="1">
    <location>
        <begin position="202"/>
        <end position="224"/>
    </location>
</feature>
<accession>A2GAH9</accession>
<keyword evidence="1" id="KW-0812">Transmembrane</keyword>
<dbReference type="OrthoDB" id="2556122at2759"/>
<evidence type="ECO:0000259" key="2">
    <source>
        <dbReference type="Pfam" id="PF13373"/>
    </source>
</evidence>
<name>A2GAH9_TRIV3</name>
<dbReference type="GO" id="GO:0044695">
    <property type="term" value="C:Dsc E3 ubiquitin ligase complex"/>
    <property type="evidence" value="ECO:0007669"/>
    <property type="project" value="InterPro"/>
</dbReference>
<dbReference type="RefSeq" id="XP_001298766.1">
    <property type="nucleotide sequence ID" value="XM_001298765.1"/>
</dbReference>
<dbReference type="Pfam" id="PF13373">
    <property type="entry name" value="Dsc3_C"/>
    <property type="match status" value="1"/>
</dbReference>
<gene>
    <name evidence="3" type="ORF">TVAG_132450</name>
</gene>
<dbReference type="InParanoid" id="A2GAH9"/>
<dbReference type="InterPro" id="IPR045226">
    <property type="entry name" value="Dsc3"/>
</dbReference>
<proteinExistence type="predicted"/>
<keyword evidence="1" id="KW-0472">Membrane</keyword>